<reference evidence="1" key="1">
    <citation type="submission" date="2018-05" db="EMBL/GenBank/DDBJ databases">
        <authorList>
            <person name="Lanie J.A."/>
            <person name="Ng W.-L."/>
            <person name="Kazmierczak K.M."/>
            <person name="Andrzejewski T.M."/>
            <person name="Davidsen T.M."/>
            <person name="Wayne K.J."/>
            <person name="Tettelin H."/>
            <person name="Glass J.I."/>
            <person name="Rusch D."/>
            <person name="Podicherti R."/>
            <person name="Tsui H.-C.T."/>
            <person name="Winkler M.E."/>
        </authorList>
    </citation>
    <scope>NUCLEOTIDE SEQUENCE</scope>
</reference>
<protein>
    <recommendedName>
        <fullName evidence="2">Metal-binding protein</fullName>
    </recommendedName>
</protein>
<organism evidence="1">
    <name type="scientific">marine metagenome</name>
    <dbReference type="NCBI Taxonomy" id="408172"/>
    <lineage>
        <taxon>unclassified sequences</taxon>
        <taxon>metagenomes</taxon>
        <taxon>ecological metagenomes</taxon>
    </lineage>
</organism>
<dbReference type="Pfam" id="PF04214">
    <property type="entry name" value="DUF411"/>
    <property type="match status" value="1"/>
</dbReference>
<proteinExistence type="predicted"/>
<dbReference type="AlphaFoldDB" id="A0A382V9A1"/>
<name>A0A382V9A1_9ZZZZ</name>
<dbReference type="EMBL" id="UINC01150140">
    <property type="protein sequence ID" value="SVD43040.1"/>
    <property type="molecule type" value="Genomic_DNA"/>
</dbReference>
<evidence type="ECO:0008006" key="2">
    <source>
        <dbReference type="Google" id="ProtNLM"/>
    </source>
</evidence>
<dbReference type="InterPro" id="IPR007332">
    <property type="entry name" value="DUF411"/>
</dbReference>
<sequence length="166" mass="18225">MQLMMKRIETINPLRRKLVGALACGALAMSFTRLAKASAESERIDVWKSPTCGCCKDWITHLEANSFSVSRFDEGNSEARKRLGMPVRFGSCHTAEVQGYAIEGHVPARDIYRLLEEKPDAIGLSVPAMPRGSPGMDGPAYGGVQDPYDVLLIDSNGMPSVFQSYR</sequence>
<gene>
    <name evidence="1" type="ORF">METZ01_LOCUS395894</name>
</gene>
<accession>A0A382V9A1</accession>
<evidence type="ECO:0000313" key="1">
    <source>
        <dbReference type="EMBL" id="SVD43040.1"/>
    </source>
</evidence>